<organism evidence="2 3">
    <name type="scientific">Lentzea pudingi</name>
    <dbReference type="NCBI Taxonomy" id="1789439"/>
    <lineage>
        <taxon>Bacteria</taxon>
        <taxon>Bacillati</taxon>
        <taxon>Actinomycetota</taxon>
        <taxon>Actinomycetes</taxon>
        <taxon>Pseudonocardiales</taxon>
        <taxon>Pseudonocardiaceae</taxon>
        <taxon>Lentzea</taxon>
    </lineage>
</organism>
<comment type="caution">
    <text evidence="2">The sequence shown here is derived from an EMBL/GenBank/DDBJ whole genome shotgun (WGS) entry which is preliminary data.</text>
</comment>
<feature type="region of interest" description="Disordered" evidence="1">
    <location>
        <begin position="1"/>
        <end position="23"/>
    </location>
</feature>
<evidence type="ECO:0000313" key="3">
    <source>
        <dbReference type="Proteomes" id="UP000597656"/>
    </source>
</evidence>
<evidence type="ECO:0000256" key="1">
    <source>
        <dbReference type="SAM" id="MobiDB-lite"/>
    </source>
</evidence>
<dbReference type="EMBL" id="BMNC01000015">
    <property type="protein sequence ID" value="GGN19877.1"/>
    <property type="molecule type" value="Genomic_DNA"/>
</dbReference>
<accession>A0ABQ2IQY4</accession>
<gene>
    <name evidence="2" type="ORF">GCM10011609_71200</name>
</gene>
<name>A0ABQ2IQY4_9PSEU</name>
<protein>
    <submittedName>
        <fullName evidence="2">Uncharacterized protein</fullName>
    </submittedName>
</protein>
<keyword evidence="3" id="KW-1185">Reference proteome</keyword>
<dbReference type="Proteomes" id="UP000597656">
    <property type="component" value="Unassembled WGS sequence"/>
</dbReference>
<reference evidence="3" key="1">
    <citation type="journal article" date="2019" name="Int. J. Syst. Evol. Microbiol.">
        <title>The Global Catalogue of Microorganisms (GCM) 10K type strain sequencing project: providing services to taxonomists for standard genome sequencing and annotation.</title>
        <authorList>
            <consortium name="The Broad Institute Genomics Platform"/>
            <consortium name="The Broad Institute Genome Sequencing Center for Infectious Disease"/>
            <person name="Wu L."/>
            <person name="Ma J."/>
        </authorList>
    </citation>
    <scope>NUCLEOTIDE SEQUENCE [LARGE SCALE GENOMIC DNA]</scope>
    <source>
        <strain evidence="3">CGMCC 4.7319</strain>
    </source>
</reference>
<evidence type="ECO:0000313" key="2">
    <source>
        <dbReference type="EMBL" id="GGN19877.1"/>
    </source>
</evidence>
<sequence length="73" mass="8176">MNSNEGKATAYATGTDPPKSTCKQKSVRVNLPDELPALTPEVSRILLHILMELKEKVDQQNRTDSDEHTKKID</sequence>
<proteinExistence type="predicted"/>